<dbReference type="AlphaFoldDB" id="A0A0A8Z9G6"/>
<dbReference type="EMBL" id="GBRH01266398">
    <property type="protein sequence ID" value="JAD31497.1"/>
    <property type="molecule type" value="Transcribed_RNA"/>
</dbReference>
<protein>
    <submittedName>
        <fullName evidence="1">Uncharacterized protein</fullName>
    </submittedName>
</protein>
<accession>A0A0A8Z9G6</accession>
<organism evidence="1">
    <name type="scientific">Arundo donax</name>
    <name type="common">Giant reed</name>
    <name type="synonym">Donax arundinaceus</name>
    <dbReference type="NCBI Taxonomy" id="35708"/>
    <lineage>
        <taxon>Eukaryota</taxon>
        <taxon>Viridiplantae</taxon>
        <taxon>Streptophyta</taxon>
        <taxon>Embryophyta</taxon>
        <taxon>Tracheophyta</taxon>
        <taxon>Spermatophyta</taxon>
        <taxon>Magnoliopsida</taxon>
        <taxon>Liliopsida</taxon>
        <taxon>Poales</taxon>
        <taxon>Poaceae</taxon>
        <taxon>PACMAD clade</taxon>
        <taxon>Arundinoideae</taxon>
        <taxon>Arundineae</taxon>
        <taxon>Arundo</taxon>
    </lineage>
</organism>
<proteinExistence type="predicted"/>
<sequence length="37" mass="4505">MGRLRQWRRAGVPTTWRRCCQTVRRRRCWCAGWLQGG</sequence>
<evidence type="ECO:0000313" key="1">
    <source>
        <dbReference type="EMBL" id="JAD31497.1"/>
    </source>
</evidence>
<reference evidence="1" key="1">
    <citation type="submission" date="2014-09" db="EMBL/GenBank/DDBJ databases">
        <authorList>
            <person name="Magalhaes I.L.F."/>
            <person name="Oliveira U."/>
            <person name="Santos F.R."/>
            <person name="Vidigal T.H.D.A."/>
            <person name="Brescovit A.D."/>
            <person name="Santos A.J."/>
        </authorList>
    </citation>
    <scope>NUCLEOTIDE SEQUENCE</scope>
    <source>
        <tissue evidence="1">Shoot tissue taken approximately 20 cm above the soil surface</tissue>
    </source>
</reference>
<reference evidence="1" key="2">
    <citation type="journal article" date="2015" name="Data Brief">
        <title>Shoot transcriptome of the giant reed, Arundo donax.</title>
        <authorList>
            <person name="Barrero R.A."/>
            <person name="Guerrero F.D."/>
            <person name="Moolhuijzen P."/>
            <person name="Goolsby J.A."/>
            <person name="Tidwell J."/>
            <person name="Bellgard S.E."/>
            <person name="Bellgard M.I."/>
        </authorList>
    </citation>
    <scope>NUCLEOTIDE SEQUENCE</scope>
    <source>
        <tissue evidence="1">Shoot tissue taken approximately 20 cm above the soil surface</tissue>
    </source>
</reference>
<name>A0A0A8Z9G6_ARUDO</name>